<name>A0A1I0EBE0_9BACT</name>
<keyword evidence="2" id="KW-1185">Reference proteome</keyword>
<sequence length="134" mass="13769">MNGITLQQAQQAVAAAQQKARDLNLKMNIAVVDAGANLTAFARMDGAWLGSVDIAIKKAKTARYFDMPTGDLGQASQPGGSLFNIEVSNGGLITFPGGLPIKNAQGDIIGAIGVSGDSVENDHTVAEAGMQALQ</sequence>
<gene>
    <name evidence="1" type="ORF">SAMN04487998_1760</name>
</gene>
<accession>A0A1I0EBE0</accession>
<dbReference type="InterPro" id="IPR052517">
    <property type="entry name" value="GlcG_carb_metab_protein"/>
</dbReference>
<dbReference type="RefSeq" id="WP_092770490.1">
    <property type="nucleotide sequence ID" value="NZ_FOHS01000002.1"/>
</dbReference>
<evidence type="ECO:0000313" key="1">
    <source>
        <dbReference type="EMBL" id="SET42073.1"/>
    </source>
</evidence>
<dbReference type="PANTHER" id="PTHR34309">
    <property type="entry name" value="SLR1406 PROTEIN"/>
    <property type="match status" value="1"/>
</dbReference>
<dbReference type="Proteomes" id="UP000198697">
    <property type="component" value="Unassembled WGS sequence"/>
</dbReference>
<proteinExistence type="predicted"/>
<dbReference type="OrthoDB" id="9778896at2"/>
<dbReference type="SUPFAM" id="SSF143744">
    <property type="entry name" value="GlcG-like"/>
    <property type="match status" value="1"/>
</dbReference>
<dbReference type="Pfam" id="PF03928">
    <property type="entry name" value="HbpS-like"/>
    <property type="match status" value="1"/>
</dbReference>
<organism evidence="1 2">
    <name type="scientific">Hymenobacter actinosclerus</name>
    <dbReference type="NCBI Taxonomy" id="82805"/>
    <lineage>
        <taxon>Bacteria</taxon>
        <taxon>Pseudomonadati</taxon>
        <taxon>Bacteroidota</taxon>
        <taxon>Cytophagia</taxon>
        <taxon>Cytophagales</taxon>
        <taxon>Hymenobacteraceae</taxon>
        <taxon>Hymenobacter</taxon>
    </lineage>
</organism>
<dbReference type="Gene3D" id="3.30.450.150">
    <property type="entry name" value="Haem-degrading domain"/>
    <property type="match status" value="1"/>
</dbReference>
<reference evidence="2" key="1">
    <citation type="submission" date="2016-10" db="EMBL/GenBank/DDBJ databases">
        <authorList>
            <person name="Varghese N."/>
            <person name="Submissions S."/>
        </authorList>
    </citation>
    <scope>NUCLEOTIDE SEQUENCE [LARGE SCALE GENOMIC DNA]</scope>
    <source>
        <strain evidence="2">DSM 15310</strain>
    </source>
</reference>
<protein>
    <submittedName>
        <fullName evidence="1">Uncharacterized conserved protein GlcG, DUF336 family</fullName>
    </submittedName>
</protein>
<dbReference type="InterPro" id="IPR005624">
    <property type="entry name" value="PduO/GlcC-like"/>
</dbReference>
<dbReference type="InterPro" id="IPR038084">
    <property type="entry name" value="PduO/GlcC-like_sf"/>
</dbReference>
<dbReference type="STRING" id="82805.SAMN04487998_1760"/>
<dbReference type="PANTHER" id="PTHR34309:SF1">
    <property type="entry name" value="PROTEIN GLCG"/>
    <property type="match status" value="1"/>
</dbReference>
<evidence type="ECO:0000313" key="2">
    <source>
        <dbReference type="Proteomes" id="UP000198697"/>
    </source>
</evidence>
<dbReference type="AlphaFoldDB" id="A0A1I0EBE0"/>
<dbReference type="EMBL" id="FOHS01000002">
    <property type="protein sequence ID" value="SET42073.1"/>
    <property type="molecule type" value="Genomic_DNA"/>
</dbReference>